<evidence type="ECO:0000313" key="2">
    <source>
        <dbReference type="EMBL" id="CBJ32917.1"/>
    </source>
</evidence>
<evidence type="ECO:0000313" key="3">
    <source>
        <dbReference type="Proteomes" id="UP000002630"/>
    </source>
</evidence>
<dbReference type="eggNOG" id="KOG2016">
    <property type="taxonomic scope" value="Eukaryota"/>
</dbReference>
<evidence type="ECO:0000259" key="1">
    <source>
        <dbReference type="Pfam" id="PF00899"/>
    </source>
</evidence>
<dbReference type="OrthoDB" id="1708823at2759"/>
<name>D7G035_ECTSI</name>
<dbReference type="GO" id="GO:0019781">
    <property type="term" value="F:NEDD8 activating enzyme activity"/>
    <property type="evidence" value="ECO:0007669"/>
    <property type="project" value="TreeGrafter"/>
</dbReference>
<organism evidence="2 3">
    <name type="scientific">Ectocarpus siliculosus</name>
    <name type="common">Brown alga</name>
    <name type="synonym">Conferva siliculosa</name>
    <dbReference type="NCBI Taxonomy" id="2880"/>
    <lineage>
        <taxon>Eukaryota</taxon>
        <taxon>Sar</taxon>
        <taxon>Stramenopiles</taxon>
        <taxon>Ochrophyta</taxon>
        <taxon>PX clade</taxon>
        <taxon>Phaeophyceae</taxon>
        <taxon>Ectocarpales</taxon>
        <taxon>Ectocarpaceae</taxon>
        <taxon>Ectocarpus</taxon>
    </lineage>
</organism>
<dbReference type="PANTHER" id="PTHR10953:SF29">
    <property type="entry name" value="NEDD8-ACTIVATING ENZYME E1 REGULATORY SUBUNIT"/>
    <property type="match status" value="1"/>
</dbReference>
<dbReference type="EMBL" id="FN648588">
    <property type="protein sequence ID" value="CBJ32917.1"/>
    <property type="molecule type" value="Genomic_DNA"/>
</dbReference>
<reference evidence="2 3" key="1">
    <citation type="journal article" date="2010" name="Nature">
        <title>The Ectocarpus genome and the independent evolution of multicellularity in brown algae.</title>
        <authorList>
            <person name="Cock J.M."/>
            <person name="Sterck L."/>
            <person name="Rouze P."/>
            <person name="Scornet D."/>
            <person name="Allen A.E."/>
            <person name="Amoutzias G."/>
            <person name="Anthouard V."/>
            <person name="Artiguenave F."/>
            <person name="Aury J.M."/>
            <person name="Badger J.H."/>
            <person name="Beszteri B."/>
            <person name="Billiau K."/>
            <person name="Bonnet E."/>
            <person name="Bothwell J.H."/>
            <person name="Bowler C."/>
            <person name="Boyen C."/>
            <person name="Brownlee C."/>
            <person name="Carrano C.J."/>
            <person name="Charrier B."/>
            <person name="Cho G.Y."/>
            <person name="Coelho S.M."/>
            <person name="Collen J."/>
            <person name="Corre E."/>
            <person name="Da Silva C."/>
            <person name="Delage L."/>
            <person name="Delaroque N."/>
            <person name="Dittami S.M."/>
            <person name="Doulbeau S."/>
            <person name="Elias M."/>
            <person name="Farnham G."/>
            <person name="Gachon C.M."/>
            <person name="Gschloessl B."/>
            <person name="Heesch S."/>
            <person name="Jabbari K."/>
            <person name="Jubin C."/>
            <person name="Kawai H."/>
            <person name="Kimura K."/>
            <person name="Kloareg B."/>
            <person name="Kupper F.C."/>
            <person name="Lang D."/>
            <person name="Le Bail A."/>
            <person name="Leblanc C."/>
            <person name="Lerouge P."/>
            <person name="Lohr M."/>
            <person name="Lopez P.J."/>
            <person name="Martens C."/>
            <person name="Maumus F."/>
            <person name="Michel G."/>
            <person name="Miranda-Saavedra D."/>
            <person name="Morales J."/>
            <person name="Moreau H."/>
            <person name="Motomura T."/>
            <person name="Nagasato C."/>
            <person name="Napoli C.A."/>
            <person name="Nelson D.R."/>
            <person name="Nyvall-Collen P."/>
            <person name="Peters A.F."/>
            <person name="Pommier C."/>
            <person name="Potin P."/>
            <person name="Poulain J."/>
            <person name="Quesneville H."/>
            <person name="Read B."/>
            <person name="Rensing S.A."/>
            <person name="Ritter A."/>
            <person name="Rousvoal S."/>
            <person name="Samanta M."/>
            <person name="Samson G."/>
            <person name="Schroeder D.C."/>
            <person name="Segurens B."/>
            <person name="Strittmatter M."/>
            <person name="Tonon T."/>
            <person name="Tregear J.W."/>
            <person name="Valentin K."/>
            <person name="von Dassow P."/>
            <person name="Yamagishi T."/>
            <person name="Van de Peer Y."/>
            <person name="Wincker P."/>
        </authorList>
    </citation>
    <scope>NUCLEOTIDE SEQUENCE [LARGE SCALE GENOMIC DNA]</scope>
    <source>
        <strain evidence="3">Ec32 / CCAP1310/4</strain>
    </source>
</reference>
<dbReference type="InterPro" id="IPR000594">
    <property type="entry name" value="ThiF_NAD_FAD-bd"/>
</dbReference>
<dbReference type="Proteomes" id="UP000002630">
    <property type="component" value="Linkage Group LG16"/>
</dbReference>
<feature type="domain" description="THIF-type NAD/FAD binding fold" evidence="1">
    <location>
        <begin position="7"/>
        <end position="107"/>
    </location>
</feature>
<gene>
    <name evidence="2" type="ORF">Esi_0391_0023</name>
</gene>
<dbReference type="AlphaFoldDB" id="D7G035"/>
<dbReference type="STRING" id="2880.D7G035"/>
<dbReference type="InterPro" id="IPR035985">
    <property type="entry name" value="Ubiquitin-activating_enz"/>
</dbReference>
<dbReference type="SUPFAM" id="SSF69572">
    <property type="entry name" value="Activating enzymes of the ubiquitin-like proteins"/>
    <property type="match status" value="1"/>
</dbReference>
<dbReference type="GO" id="GO:0045116">
    <property type="term" value="P:protein neddylation"/>
    <property type="evidence" value="ECO:0007669"/>
    <property type="project" value="TreeGrafter"/>
</dbReference>
<protein>
    <recommendedName>
        <fullName evidence="1">THIF-type NAD/FAD binding fold domain-containing protein</fullName>
    </recommendedName>
</protein>
<sequence>MATDNKYDRQLRLWGGSGQKALMEANILLVNAGATGTETLKNLVLPGVGQFTILDAEEVRQLDQGSNFFVGPEHVGLPRAKVTAELLCEMNPDVKGGYVQEDPDSQMNKADTLLTHPIGTPNSMIPSFHHLKALRGHCVVESKPEGNKPDLRISQPWPELLEYCQSIDFDTQEGALAAWERDAKPQLVVTAA</sequence>
<dbReference type="PANTHER" id="PTHR10953">
    <property type="entry name" value="UBIQUITIN-ACTIVATING ENZYME E1"/>
    <property type="match status" value="1"/>
</dbReference>
<dbReference type="InParanoid" id="D7G035"/>
<keyword evidence="3" id="KW-1185">Reference proteome</keyword>
<dbReference type="Pfam" id="PF00899">
    <property type="entry name" value="ThiF"/>
    <property type="match status" value="1"/>
</dbReference>
<dbReference type="GO" id="GO:0005737">
    <property type="term" value="C:cytoplasm"/>
    <property type="evidence" value="ECO:0007669"/>
    <property type="project" value="TreeGrafter"/>
</dbReference>
<dbReference type="EMBL" id="FN649741">
    <property type="protein sequence ID" value="CBJ32917.1"/>
    <property type="molecule type" value="Genomic_DNA"/>
</dbReference>
<dbReference type="InterPro" id="IPR045886">
    <property type="entry name" value="ThiF/MoeB/HesA"/>
</dbReference>
<accession>D7G035</accession>
<proteinExistence type="predicted"/>
<dbReference type="Gene3D" id="3.40.50.720">
    <property type="entry name" value="NAD(P)-binding Rossmann-like Domain"/>
    <property type="match status" value="1"/>
</dbReference>